<keyword evidence="3" id="KW-0732">Signal</keyword>
<gene>
    <name evidence="9" type="ORF">CBR_g38724</name>
</gene>
<feature type="compositionally biased region" description="Basic residues" evidence="6">
    <location>
        <begin position="722"/>
        <end position="736"/>
    </location>
</feature>
<dbReference type="SMART" id="SM00812">
    <property type="entry name" value="Alpha_L_fucos"/>
    <property type="match status" value="1"/>
</dbReference>
<keyword evidence="5" id="KW-0326">Glycosidase</keyword>
<feature type="region of interest" description="Disordered" evidence="6">
    <location>
        <begin position="627"/>
        <end position="658"/>
    </location>
</feature>
<evidence type="ECO:0000256" key="2">
    <source>
        <dbReference type="ARBA" id="ARBA00012662"/>
    </source>
</evidence>
<comment type="similarity">
    <text evidence="1">Belongs to the glycosyl hydrolase 29 family.</text>
</comment>
<keyword evidence="4" id="KW-0378">Hydrolase</keyword>
<comment type="caution">
    <text evidence="9">The sequence shown here is derived from an EMBL/GenBank/DDBJ whole genome shotgun (WGS) entry which is preliminary data.</text>
</comment>
<keyword evidence="7" id="KW-0472">Membrane</keyword>
<dbReference type="Pfam" id="PF01120">
    <property type="entry name" value="Alpha_L_fucos"/>
    <property type="match status" value="1"/>
</dbReference>
<keyword evidence="10" id="KW-1185">Reference proteome</keyword>
<dbReference type="OrthoDB" id="6039950at2759"/>
<dbReference type="GO" id="GO:0016139">
    <property type="term" value="P:glycoside catabolic process"/>
    <property type="evidence" value="ECO:0007669"/>
    <property type="project" value="TreeGrafter"/>
</dbReference>
<dbReference type="Gramene" id="GBG84439">
    <property type="protein sequence ID" value="GBG84439"/>
    <property type="gene ID" value="CBR_g38724"/>
</dbReference>
<feature type="compositionally biased region" description="Low complexity" evidence="6">
    <location>
        <begin position="709"/>
        <end position="721"/>
    </location>
</feature>
<dbReference type="AlphaFoldDB" id="A0A388LQA2"/>
<proteinExistence type="inferred from homology"/>
<reference evidence="9 10" key="1">
    <citation type="journal article" date="2018" name="Cell">
        <title>The Chara Genome: Secondary Complexity and Implications for Plant Terrestrialization.</title>
        <authorList>
            <person name="Nishiyama T."/>
            <person name="Sakayama H."/>
            <person name="Vries J.D."/>
            <person name="Buschmann H."/>
            <person name="Saint-Marcoux D."/>
            <person name="Ullrich K.K."/>
            <person name="Haas F.B."/>
            <person name="Vanderstraeten L."/>
            <person name="Becker D."/>
            <person name="Lang D."/>
            <person name="Vosolsobe S."/>
            <person name="Rombauts S."/>
            <person name="Wilhelmsson P.K.I."/>
            <person name="Janitza P."/>
            <person name="Kern R."/>
            <person name="Heyl A."/>
            <person name="Rumpler F."/>
            <person name="Villalobos L.I.A.C."/>
            <person name="Clay J.M."/>
            <person name="Skokan R."/>
            <person name="Toyoda A."/>
            <person name="Suzuki Y."/>
            <person name="Kagoshima H."/>
            <person name="Schijlen E."/>
            <person name="Tajeshwar N."/>
            <person name="Catarino B."/>
            <person name="Hetherington A.J."/>
            <person name="Saltykova A."/>
            <person name="Bonnot C."/>
            <person name="Breuninger H."/>
            <person name="Symeonidi A."/>
            <person name="Radhakrishnan G.V."/>
            <person name="Van Nieuwerburgh F."/>
            <person name="Deforce D."/>
            <person name="Chang C."/>
            <person name="Karol K.G."/>
            <person name="Hedrich R."/>
            <person name="Ulvskov P."/>
            <person name="Glockner G."/>
            <person name="Delwiche C.F."/>
            <person name="Petrasek J."/>
            <person name="Van de Peer Y."/>
            <person name="Friml J."/>
            <person name="Beilby M."/>
            <person name="Dolan L."/>
            <person name="Kohara Y."/>
            <person name="Sugano S."/>
            <person name="Fujiyama A."/>
            <person name="Delaux P.-M."/>
            <person name="Quint M."/>
            <person name="TheiBen G."/>
            <person name="Hagemann M."/>
            <person name="Harholt J."/>
            <person name="Dunand C."/>
            <person name="Zachgo S."/>
            <person name="Langdale J."/>
            <person name="Maumus F."/>
            <person name="Straeten D.V.D."/>
            <person name="Gould S.B."/>
            <person name="Rensing S.A."/>
        </authorList>
    </citation>
    <scope>NUCLEOTIDE SEQUENCE [LARGE SCALE GENOMIC DNA]</scope>
    <source>
        <strain evidence="9 10">S276</strain>
    </source>
</reference>
<keyword evidence="7" id="KW-1133">Transmembrane helix</keyword>
<accession>A0A388LQA2</accession>
<feature type="region of interest" description="Disordered" evidence="6">
    <location>
        <begin position="775"/>
        <end position="865"/>
    </location>
</feature>
<name>A0A388LQA2_CHABU</name>
<evidence type="ECO:0000256" key="6">
    <source>
        <dbReference type="SAM" id="MobiDB-lite"/>
    </source>
</evidence>
<dbReference type="SUPFAM" id="SSF49785">
    <property type="entry name" value="Galactose-binding domain-like"/>
    <property type="match status" value="1"/>
</dbReference>
<feature type="domain" description="Glycoside hydrolase family 29 N-terminal" evidence="8">
    <location>
        <begin position="246"/>
        <end position="528"/>
    </location>
</feature>
<dbReference type="GO" id="GO:0005764">
    <property type="term" value="C:lysosome"/>
    <property type="evidence" value="ECO:0007669"/>
    <property type="project" value="TreeGrafter"/>
</dbReference>
<dbReference type="Gene3D" id="3.20.20.80">
    <property type="entry name" value="Glycosidases"/>
    <property type="match status" value="1"/>
</dbReference>
<dbReference type="InterPro" id="IPR008979">
    <property type="entry name" value="Galactose-bd-like_sf"/>
</dbReference>
<evidence type="ECO:0000259" key="8">
    <source>
        <dbReference type="Pfam" id="PF01120"/>
    </source>
</evidence>
<feature type="compositionally biased region" description="Polar residues" evidence="6">
    <location>
        <begin position="640"/>
        <end position="658"/>
    </location>
</feature>
<keyword evidence="7" id="KW-0812">Transmembrane</keyword>
<evidence type="ECO:0000256" key="1">
    <source>
        <dbReference type="ARBA" id="ARBA00007951"/>
    </source>
</evidence>
<dbReference type="Gene3D" id="2.60.120.260">
    <property type="entry name" value="Galactose-binding domain-like"/>
    <property type="match status" value="1"/>
</dbReference>
<dbReference type="InterPro" id="IPR057739">
    <property type="entry name" value="Glyco_hydro_29_N"/>
</dbReference>
<dbReference type="Proteomes" id="UP000265515">
    <property type="component" value="Unassembled WGS sequence"/>
</dbReference>
<evidence type="ECO:0000256" key="7">
    <source>
        <dbReference type="SAM" id="Phobius"/>
    </source>
</evidence>
<dbReference type="InterPro" id="IPR000933">
    <property type="entry name" value="Glyco_hydro_29"/>
</dbReference>
<dbReference type="SUPFAM" id="SSF51445">
    <property type="entry name" value="(Trans)glycosidases"/>
    <property type="match status" value="1"/>
</dbReference>
<dbReference type="STRING" id="69332.A0A388LQA2"/>
<dbReference type="EC" id="3.2.1.51" evidence="2"/>
<evidence type="ECO:0000313" key="10">
    <source>
        <dbReference type="Proteomes" id="UP000265515"/>
    </source>
</evidence>
<dbReference type="GO" id="GO:0004560">
    <property type="term" value="F:alpha-L-fucosidase activity"/>
    <property type="evidence" value="ECO:0007669"/>
    <property type="project" value="UniProtKB-EC"/>
</dbReference>
<dbReference type="PANTHER" id="PTHR10030:SF37">
    <property type="entry name" value="ALPHA-L-FUCOSIDASE-RELATED"/>
    <property type="match status" value="1"/>
</dbReference>
<dbReference type="PANTHER" id="PTHR10030">
    <property type="entry name" value="ALPHA-L-FUCOSIDASE"/>
    <property type="match status" value="1"/>
</dbReference>
<evidence type="ECO:0000256" key="5">
    <source>
        <dbReference type="ARBA" id="ARBA00023295"/>
    </source>
</evidence>
<dbReference type="EMBL" id="BFEA01000476">
    <property type="protein sequence ID" value="GBG84439.1"/>
    <property type="molecule type" value="Genomic_DNA"/>
</dbReference>
<feature type="transmembrane region" description="Helical" evidence="7">
    <location>
        <begin position="154"/>
        <end position="172"/>
    </location>
</feature>
<organism evidence="9 10">
    <name type="scientific">Chara braunii</name>
    <name type="common">Braun's stonewort</name>
    <dbReference type="NCBI Taxonomy" id="69332"/>
    <lineage>
        <taxon>Eukaryota</taxon>
        <taxon>Viridiplantae</taxon>
        <taxon>Streptophyta</taxon>
        <taxon>Charophyceae</taxon>
        <taxon>Charales</taxon>
        <taxon>Characeae</taxon>
        <taxon>Chara</taxon>
    </lineage>
</organism>
<dbReference type="GO" id="GO:0006004">
    <property type="term" value="P:fucose metabolic process"/>
    <property type="evidence" value="ECO:0007669"/>
    <property type="project" value="TreeGrafter"/>
</dbReference>
<feature type="region of interest" description="Disordered" evidence="6">
    <location>
        <begin position="703"/>
        <end position="738"/>
    </location>
</feature>
<evidence type="ECO:0000256" key="4">
    <source>
        <dbReference type="ARBA" id="ARBA00022801"/>
    </source>
</evidence>
<dbReference type="InterPro" id="IPR017853">
    <property type="entry name" value="GH"/>
</dbReference>
<evidence type="ECO:0000256" key="3">
    <source>
        <dbReference type="ARBA" id="ARBA00022729"/>
    </source>
</evidence>
<protein>
    <recommendedName>
        <fullName evidence="2">alpha-L-fucosidase</fullName>
        <ecNumber evidence="2">3.2.1.51</ecNumber>
    </recommendedName>
</protein>
<feature type="compositionally biased region" description="Polar residues" evidence="6">
    <location>
        <begin position="848"/>
        <end position="862"/>
    </location>
</feature>
<sequence length="1017" mass="110140">MIIYCQCALFFSVMVAKPHLHVSDDLEDVVDDEEDEEWRRWGRFKAYPPKEDPDTLVDFSEMGANELVPRSQGRGSICFAKLRGDFATKEVAQAVGQRWSNMMMSGGLYHKSYVVDKHTVAFTPEDSDMVHEMKRFLLLQPEHLNIMVPQTASYFSNVIIILIIITNILLALPAHSTLKLATALVDQRHDVQQLSDVSVLHSSSPFQLSSDALSGNWQVEVPPPPPILPIPTAGQLAWQRRELSMFIHFGLQTYGTGDHGRDPPYLFNPSNLNTTQWVEAARAGGFKTVVLTAKHADGFCLWPSKYTRYSVKSSPWRDGQGDVVAELVDSGKKLGVRVGLYVCPHDNHEFAYGDLARYNEHFMALHREVMTKYGPIAEDWYDGDGGQYPYSFGKFWAVDRQLQPMTQIFSDAGPDIRWVGNERGEAGTTCWSMIDRHRLHAGTAGATDAIAKYLNEGDRDGPHWCPAECDVSIRENWFWTKGDRPKNLNELVDIYFASVGRNCVLQLNVPPTPAGLFDLEDVSGLHQLRAVLDFIFSEDFARGKPANASSVWGATRAVTSVAGAEGAAGAASAAVAASASSLDFSARAQISFAGKTKASTVTGLGGIKSKPIISRVAAAVGGEPSFAEDISSKPRKMTPPGSNLLLSKATASSDGNASATTSRLAIGNRLRKLLLAATTGSKHALADRKYSVSRSLRELPVSIRRRLPKSPTSSLSSSLPAKKVRKSSRHQSRLKLLHGSDEEVVERLVADIMMDNPSPSSTSNSCISSSNCLNSGGDRGNTDADVDSDDADNGGGGGSDGEDDTSNSSVQNVALNLPRRSFKSRSSSPLSFAQTSSSAAGSHGVWSSRATTESGNPASRTGITAGGVAHNVPITIVQRWHSLSPYGADKAVDNDLETYWAADEGETTGTLEVDLCSPTVFNVVRIQEPIQMGQRVGAYLVQAWVVDATPRNQTEPDGRITKDVGGGGGQWTIVSSGTTIGHKKLDRLTSVVNATRSMLSFAHEGSKDADGNHRIVS</sequence>
<dbReference type="Gene3D" id="3.30.70.260">
    <property type="match status" value="1"/>
</dbReference>
<evidence type="ECO:0000313" key="9">
    <source>
        <dbReference type="EMBL" id="GBG84439.1"/>
    </source>
</evidence>